<evidence type="ECO:0000256" key="1">
    <source>
        <dbReference type="SAM" id="MobiDB-lite"/>
    </source>
</evidence>
<dbReference type="AlphaFoldDB" id="A0AA46TIN8"/>
<dbReference type="RefSeq" id="WP_271634759.1">
    <property type="nucleotide sequence ID" value="NZ_CP094970.1"/>
</dbReference>
<feature type="region of interest" description="Disordered" evidence="1">
    <location>
        <begin position="388"/>
        <end position="407"/>
    </location>
</feature>
<dbReference type="InterPro" id="IPR021345">
    <property type="entry name" value="DUF2961"/>
</dbReference>
<evidence type="ECO:0000313" key="3">
    <source>
        <dbReference type="EMBL" id="UYM05916.1"/>
    </source>
</evidence>
<evidence type="ECO:0000313" key="4">
    <source>
        <dbReference type="Proteomes" id="UP001164390"/>
    </source>
</evidence>
<keyword evidence="4" id="KW-1185">Reference proteome</keyword>
<dbReference type="EMBL" id="CP094970">
    <property type="protein sequence ID" value="UYM05916.1"/>
    <property type="molecule type" value="Genomic_DNA"/>
</dbReference>
<name>A0AA46TIN8_9ACTN</name>
<reference evidence="3" key="1">
    <citation type="submission" date="2022-01" db="EMBL/GenBank/DDBJ databases">
        <title>Nocardioidaceae gen. sp. A5X3R13.</title>
        <authorList>
            <person name="Lopez Marin M.A."/>
            <person name="Uhlik O."/>
        </authorList>
    </citation>
    <scope>NUCLEOTIDE SEQUENCE</scope>
    <source>
        <strain evidence="3">A5X3R13</strain>
    </source>
</reference>
<gene>
    <name evidence="3" type="ORF">L0C25_02255</name>
</gene>
<feature type="chain" id="PRO_5041217970" evidence="2">
    <location>
        <begin position="31"/>
        <end position="838"/>
    </location>
</feature>
<sequence length="838" mass="91627">MSPSASTPSVRLAARLAAITVALGAAVAMAAPVAAHPPRPEIDATPTVGWQTYGSLDRLPYLDQGTQTLQSSSYDRTGGNDDGFEGTYSCLRETDAGCVIAEDSGPGEIDAIWFTRDEGVVAKTGNLRIELDGETVLDAPLQDIVDGKLGAPYVFPLVAHGRQSSGGVTIKVPMPYRESMRVTTTKNPLFHHVSYRTFASADGIETFDPDDVPADVIETLQAFGTADPKPRAGNATTQDTEFDLAPGERTSLGSLRGAGTIDELRVRIPQIEGIPDDLYITDDGRAFKGGSTFTVAIDPDNEGVEITKRADTLIGNQKSKLIVEGEDVGTWETTEPTGGQWADQTIEVPASITAGKSKLTVRNEFVGSDLDVNEFRYWVDSVKGGEPTRTDTVDIGPSDAGQESEKAHDYKIEDQVWEGYHTYTYPIDPALEKRLARSDRLLRKLRVQLAFDGRRTVDAPLGEFFGSGLGESEVTSLMYAMQTDDKGSYFAWWPMPYGHAAKVELVNRSRQTVEGADASVTSHRDAAVRGSLSGKRPTMGYFNATSKRSHTTKDADWRFLDVRGHGRFVGVNHTMTGLIREGNIRNYLEGDERVYVDGAKSPSIYGTGSEDFYEAGWYFNGGAFSNPMNGAPLMKTKSFGCEFQCDSAYRLMLAEGVDFTSSLRFGIEHGPAAEEPAIYGSTAFWYGHQGDRRSRVVDTIDIGNRRSERAHDYRGGGGVNRLTSVYEGDDDTVEVTDKTRAARKAVSFTVTVPRSNDGVRIRRTSDQLNAYQSVDVTVNGEPVGTWLQPRGNKSQRWLQDSFAVPAEVSRGERTLHVTLRRTDGAPKWSAARYEVSYE</sequence>
<keyword evidence="2" id="KW-0732">Signal</keyword>
<feature type="signal peptide" evidence="2">
    <location>
        <begin position="1"/>
        <end position="30"/>
    </location>
</feature>
<dbReference type="KEGG" id="sgrg:L0C25_02255"/>
<evidence type="ECO:0000256" key="2">
    <source>
        <dbReference type="SAM" id="SignalP"/>
    </source>
</evidence>
<dbReference type="Gene3D" id="2.60.120.1390">
    <property type="match status" value="3"/>
</dbReference>
<dbReference type="Pfam" id="PF11175">
    <property type="entry name" value="DUF2961"/>
    <property type="match status" value="1"/>
</dbReference>
<organism evidence="3 4">
    <name type="scientific">Solicola gregarius</name>
    <dbReference type="NCBI Taxonomy" id="2908642"/>
    <lineage>
        <taxon>Bacteria</taxon>
        <taxon>Bacillati</taxon>
        <taxon>Actinomycetota</taxon>
        <taxon>Actinomycetes</taxon>
        <taxon>Propionibacteriales</taxon>
        <taxon>Nocardioidaceae</taxon>
        <taxon>Solicola</taxon>
    </lineage>
</organism>
<protein>
    <submittedName>
        <fullName evidence="3">DUF2961 domain-containing protein</fullName>
    </submittedName>
</protein>
<dbReference type="Proteomes" id="UP001164390">
    <property type="component" value="Chromosome"/>
</dbReference>
<accession>A0AA46TIN8</accession>
<proteinExistence type="predicted"/>